<dbReference type="NCBIfam" id="TIGR04193">
    <property type="entry name" value="SPASM_w_grasp"/>
    <property type="match status" value="1"/>
</dbReference>
<sequence>MSLLCDLQMRKFYHLPNDTTEVLLFLQQHTIEECIAHYGEDNREAITGYLDFLISKELGFTDQQLLPELTALDLSWDRYSDITNVIIEYNENIDYSSAFFRQLFDLHIQGLEIRCYESISLDQLRGLLDVFNGTTMRFIKLVLPYSNALDLPAMDKFVKAYPPVKSLLLHSAPEDKQEKIFEGTVPVTFFTRPINSCLGCGEIRSNYFVSNMELFTESQHFNTCLNRKLSIDAAGYVRNCPSMREHFGHVNHTALQEVLDNQAFQRYGKIRKEEIATCKDCEFRHVCTDCRAYVEDPQDIYSRPLKCGYDPYTNTWEDWTEHPLKQSAIALYGLEKTIR</sequence>
<dbReference type="SUPFAM" id="SSF102114">
    <property type="entry name" value="Radical SAM enzymes"/>
    <property type="match status" value="1"/>
</dbReference>
<dbReference type="InterPro" id="IPR013785">
    <property type="entry name" value="Aldolase_TIM"/>
</dbReference>
<dbReference type="InterPro" id="IPR058240">
    <property type="entry name" value="rSAM_sf"/>
</dbReference>
<dbReference type="Proteomes" id="UP000199310">
    <property type="component" value="Unassembled WGS sequence"/>
</dbReference>
<gene>
    <name evidence="2" type="ORF">SAMN04488122_4736</name>
</gene>
<evidence type="ECO:0000313" key="3">
    <source>
        <dbReference type="Proteomes" id="UP000199310"/>
    </source>
</evidence>
<dbReference type="InterPro" id="IPR023885">
    <property type="entry name" value="4Fe4S-binding_SPASM_dom"/>
</dbReference>
<protein>
    <submittedName>
        <fullName evidence="2">SPASM domain peptide maturase, grasp-with-spasm system</fullName>
    </submittedName>
</protein>
<dbReference type="NCBIfam" id="TIGR04085">
    <property type="entry name" value="rSAM_more_4Fe4S"/>
    <property type="match status" value="1"/>
</dbReference>
<dbReference type="Gene3D" id="3.20.20.70">
    <property type="entry name" value="Aldolase class I"/>
    <property type="match status" value="1"/>
</dbReference>
<dbReference type="InterPro" id="IPR026497">
    <property type="entry name" value="GRASP-with-SPASM"/>
</dbReference>
<dbReference type="Pfam" id="PF13186">
    <property type="entry name" value="SPASM"/>
    <property type="match status" value="1"/>
</dbReference>
<evidence type="ECO:0000313" key="2">
    <source>
        <dbReference type="EMBL" id="SEW52244.1"/>
    </source>
</evidence>
<dbReference type="AlphaFoldDB" id="A0A1I0S881"/>
<dbReference type="EMBL" id="FOJG01000002">
    <property type="protein sequence ID" value="SEW52244.1"/>
    <property type="molecule type" value="Genomic_DNA"/>
</dbReference>
<accession>A0A1I0S881</accession>
<dbReference type="STRING" id="29529.SAMN04488122_4736"/>
<proteinExistence type="predicted"/>
<feature type="domain" description="4Fe4S-binding SPASM" evidence="1">
    <location>
        <begin position="225"/>
        <end position="282"/>
    </location>
</feature>
<reference evidence="3" key="1">
    <citation type="submission" date="2016-10" db="EMBL/GenBank/DDBJ databases">
        <authorList>
            <person name="Varghese N."/>
            <person name="Submissions S."/>
        </authorList>
    </citation>
    <scope>NUCLEOTIDE SEQUENCE [LARGE SCALE GENOMIC DNA]</scope>
    <source>
        <strain evidence="3">DSM 3695</strain>
    </source>
</reference>
<keyword evidence="3" id="KW-1185">Reference proteome</keyword>
<organism evidence="2 3">
    <name type="scientific">Chitinophaga arvensicola</name>
    <dbReference type="NCBI Taxonomy" id="29529"/>
    <lineage>
        <taxon>Bacteria</taxon>
        <taxon>Pseudomonadati</taxon>
        <taxon>Bacteroidota</taxon>
        <taxon>Chitinophagia</taxon>
        <taxon>Chitinophagales</taxon>
        <taxon>Chitinophagaceae</taxon>
        <taxon>Chitinophaga</taxon>
    </lineage>
</organism>
<evidence type="ECO:0000259" key="1">
    <source>
        <dbReference type="Pfam" id="PF13186"/>
    </source>
</evidence>
<name>A0A1I0S881_9BACT</name>